<sequence>MASPSIAFPFAAPTALPQLPLALSRPMLLALPSSCIALGIVLLGYSTIFHQHTRRTFWRYRGGEVRLVLTAHALSGLLEILRFHSLSLSAPPIPTTLDLLLCLVQSLTNLTLVRPLRRGQPSLVRPSYQAGALLRPLVSFLAWRSGSPALHAASVGIVHGFLYTRVLIWLLGTTGLLEKYADVYTVAVFVAGIVACADGPVRHLEKVYIAVVAGVALANRWTTEQLRSEVYDAHSPAMRQLLELLVLLGFANLETIRERAGARATQPSMAPISVKTRDQPAIASERDEYWAPSPVVATVLPTPSMAACEPSCMRSPSNSLPTPPMSPVNLSLKTPSYTSISSFPVF</sequence>
<keyword evidence="1" id="KW-0812">Transmembrane</keyword>
<dbReference type="Proteomes" id="UP000076738">
    <property type="component" value="Unassembled WGS sequence"/>
</dbReference>
<keyword evidence="3" id="KW-1185">Reference proteome</keyword>
<dbReference type="AlphaFoldDB" id="A0A167NZP6"/>
<accession>A0A167NZP6</accession>
<protein>
    <submittedName>
        <fullName evidence="2">Uncharacterized protein</fullName>
    </submittedName>
</protein>
<name>A0A167NZP6_CALVF</name>
<gene>
    <name evidence="2" type="ORF">CALVIDRAFT_596813</name>
</gene>
<dbReference type="OrthoDB" id="4922812at2759"/>
<proteinExistence type="predicted"/>
<dbReference type="EMBL" id="KV417276">
    <property type="protein sequence ID" value="KZO98261.1"/>
    <property type="molecule type" value="Genomic_DNA"/>
</dbReference>
<organism evidence="2 3">
    <name type="scientific">Calocera viscosa (strain TUFC12733)</name>
    <dbReference type="NCBI Taxonomy" id="1330018"/>
    <lineage>
        <taxon>Eukaryota</taxon>
        <taxon>Fungi</taxon>
        <taxon>Dikarya</taxon>
        <taxon>Basidiomycota</taxon>
        <taxon>Agaricomycotina</taxon>
        <taxon>Dacrymycetes</taxon>
        <taxon>Dacrymycetales</taxon>
        <taxon>Dacrymycetaceae</taxon>
        <taxon>Calocera</taxon>
    </lineage>
</organism>
<evidence type="ECO:0000313" key="3">
    <source>
        <dbReference type="Proteomes" id="UP000076738"/>
    </source>
</evidence>
<keyword evidence="1" id="KW-1133">Transmembrane helix</keyword>
<reference evidence="2 3" key="1">
    <citation type="journal article" date="2016" name="Mol. Biol. Evol.">
        <title>Comparative Genomics of Early-Diverging Mushroom-Forming Fungi Provides Insights into the Origins of Lignocellulose Decay Capabilities.</title>
        <authorList>
            <person name="Nagy L.G."/>
            <person name="Riley R."/>
            <person name="Tritt A."/>
            <person name="Adam C."/>
            <person name="Daum C."/>
            <person name="Floudas D."/>
            <person name="Sun H."/>
            <person name="Yadav J.S."/>
            <person name="Pangilinan J."/>
            <person name="Larsson K.H."/>
            <person name="Matsuura K."/>
            <person name="Barry K."/>
            <person name="Labutti K."/>
            <person name="Kuo R."/>
            <person name="Ohm R.A."/>
            <person name="Bhattacharya S.S."/>
            <person name="Shirouzu T."/>
            <person name="Yoshinaga Y."/>
            <person name="Martin F.M."/>
            <person name="Grigoriev I.V."/>
            <person name="Hibbett D.S."/>
        </authorList>
    </citation>
    <scope>NUCLEOTIDE SEQUENCE [LARGE SCALE GENOMIC DNA]</scope>
    <source>
        <strain evidence="2 3">TUFC12733</strain>
    </source>
</reference>
<evidence type="ECO:0000313" key="2">
    <source>
        <dbReference type="EMBL" id="KZO98261.1"/>
    </source>
</evidence>
<keyword evidence="1" id="KW-0472">Membrane</keyword>
<feature type="transmembrane region" description="Helical" evidence="1">
    <location>
        <begin position="27"/>
        <end position="45"/>
    </location>
</feature>
<evidence type="ECO:0000256" key="1">
    <source>
        <dbReference type="SAM" id="Phobius"/>
    </source>
</evidence>